<dbReference type="STRING" id="1095629.A0A0C9XFG4"/>
<dbReference type="Proteomes" id="UP000054477">
    <property type="component" value="Unassembled WGS sequence"/>
</dbReference>
<dbReference type="AlphaFoldDB" id="A0A0C9XFG4"/>
<gene>
    <name evidence="1" type="ORF">K443DRAFT_109697</name>
</gene>
<reference evidence="2" key="2">
    <citation type="submission" date="2015-01" db="EMBL/GenBank/DDBJ databases">
        <title>Evolutionary Origins and Diversification of the Mycorrhizal Mutualists.</title>
        <authorList>
            <consortium name="DOE Joint Genome Institute"/>
            <consortium name="Mycorrhizal Genomics Consortium"/>
            <person name="Kohler A."/>
            <person name="Kuo A."/>
            <person name="Nagy L.G."/>
            <person name="Floudas D."/>
            <person name="Copeland A."/>
            <person name="Barry K.W."/>
            <person name="Cichocki N."/>
            <person name="Veneault-Fourrey C."/>
            <person name="LaButti K."/>
            <person name="Lindquist E.A."/>
            <person name="Lipzen A."/>
            <person name="Lundell T."/>
            <person name="Morin E."/>
            <person name="Murat C."/>
            <person name="Riley R."/>
            <person name="Ohm R."/>
            <person name="Sun H."/>
            <person name="Tunlid A."/>
            <person name="Henrissat B."/>
            <person name="Grigoriev I.V."/>
            <person name="Hibbett D.S."/>
            <person name="Martin F."/>
        </authorList>
    </citation>
    <scope>NUCLEOTIDE SEQUENCE [LARGE SCALE GENOMIC DNA]</scope>
    <source>
        <strain evidence="2">LaAM-08-1</strain>
    </source>
</reference>
<organism evidence="1 2">
    <name type="scientific">Laccaria amethystina LaAM-08-1</name>
    <dbReference type="NCBI Taxonomy" id="1095629"/>
    <lineage>
        <taxon>Eukaryota</taxon>
        <taxon>Fungi</taxon>
        <taxon>Dikarya</taxon>
        <taxon>Basidiomycota</taxon>
        <taxon>Agaricomycotina</taxon>
        <taxon>Agaricomycetes</taxon>
        <taxon>Agaricomycetidae</taxon>
        <taxon>Agaricales</taxon>
        <taxon>Agaricineae</taxon>
        <taxon>Hydnangiaceae</taxon>
        <taxon>Laccaria</taxon>
    </lineage>
</organism>
<dbReference type="SUPFAM" id="SSF56112">
    <property type="entry name" value="Protein kinase-like (PK-like)"/>
    <property type="match status" value="1"/>
</dbReference>
<reference evidence="1 2" key="1">
    <citation type="submission" date="2014-04" db="EMBL/GenBank/DDBJ databases">
        <authorList>
            <consortium name="DOE Joint Genome Institute"/>
            <person name="Kuo A."/>
            <person name="Kohler A."/>
            <person name="Nagy L.G."/>
            <person name="Floudas D."/>
            <person name="Copeland A."/>
            <person name="Barry K.W."/>
            <person name="Cichocki N."/>
            <person name="Veneault-Fourrey C."/>
            <person name="LaButti K."/>
            <person name="Lindquist E.A."/>
            <person name="Lipzen A."/>
            <person name="Lundell T."/>
            <person name="Morin E."/>
            <person name="Murat C."/>
            <person name="Sun H."/>
            <person name="Tunlid A."/>
            <person name="Henrissat B."/>
            <person name="Grigoriev I.V."/>
            <person name="Hibbett D.S."/>
            <person name="Martin F."/>
            <person name="Nordberg H.P."/>
            <person name="Cantor M.N."/>
            <person name="Hua S.X."/>
        </authorList>
    </citation>
    <scope>NUCLEOTIDE SEQUENCE [LARGE SCALE GENOMIC DNA]</scope>
    <source>
        <strain evidence="1 2">LaAM-08-1</strain>
    </source>
</reference>
<dbReference type="EMBL" id="KN838775">
    <property type="protein sequence ID" value="KIJ94892.1"/>
    <property type="molecule type" value="Genomic_DNA"/>
</dbReference>
<dbReference type="OrthoDB" id="3269050at2759"/>
<protein>
    <recommendedName>
        <fullName evidence="3">Protein kinase domain-containing protein</fullName>
    </recommendedName>
</protein>
<accession>A0A0C9XFG4</accession>
<dbReference type="InterPro" id="IPR011009">
    <property type="entry name" value="Kinase-like_dom_sf"/>
</dbReference>
<dbReference type="HOGENOM" id="CLU_054599_1_1_1"/>
<dbReference type="Gene3D" id="1.10.510.10">
    <property type="entry name" value="Transferase(Phosphotransferase) domain 1"/>
    <property type="match status" value="1"/>
</dbReference>
<name>A0A0C9XFG4_9AGAR</name>
<evidence type="ECO:0000313" key="2">
    <source>
        <dbReference type="Proteomes" id="UP000054477"/>
    </source>
</evidence>
<proteinExistence type="predicted"/>
<evidence type="ECO:0008006" key="3">
    <source>
        <dbReference type="Google" id="ProtNLM"/>
    </source>
</evidence>
<sequence>MENVPALYRPGSTLNIRTSKLYALTVVVEKVFTPFTTSQVLVVRVISPLPSHPFLLDSLAILKIYDTRYLEERGATYSSDDGSLLQAEYPWTLDKEVEAAEHRKVHPDCYNNWFCDDVDSEVKFEVYLCTRASDSWTREVDAYHILANSFLSGSTVPIFYDFGDLILDETRAIIPRVILLEYIPDVTSVSSLGDIGVITPWHVRTLVATAVELNELGVVHRDVNRGNILIGPKRAVIIDFGESISQIQGGIKKFSDDDWWSQVDGSKDPIAVERMVTQPDPTTASRLADADDFQSKGATTCRLSNGYVYQNHSHLST</sequence>
<keyword evidence="2" id="KW-1185">Reference proteome</keyword>
<evidence type="ECO:0000313" key="1">
    <source>
        <dbReference type="EMBL" id="KIJ94892.1"/>
    </source>
</evidence>